<proteinExistence type="predicted"/>
<sequence>MDDKIDDVCELMIDRRLDILCVDKTKLKGVYGPDISKPLEETEEFWADVRDILVKCDRNERIVILGDFNGGMDVQRDGYEKVGDERVNKNELDELWKVTKSVLVDEAKKVCGVNKRTNVSKKDNEWWNYKVRKVVSEKKKVWLDLLSEKTKHRVQRKDILKDKLQYAESMNKDAKNES</sequence>
<keyword evidence="2" id="KW-1185">Reference proteome</keyword>
<dbReference type="OrthoDB" id="5828726at2759"/>
<accession>A0A4C1ZKA3</accession>
<reference evidence="1 2" key="1">
    <citation type="journal article" date="2019" name="Commun. Biol.">
        <title>The bagworm genome reveals a unique fibroin gene that provides high tensile strength.</title>
        <authorList>
            <person name="Kono N."/>
            <person name="Nakamura H."/>
            <person name="Ohtoshi R."/>
            <person name="Tomita M."/>
            <person name="Numata K."/>
            <person name="Arakawa K."/>
        </authorList>
    </citation>
    <scope>NUCLEOTIDE SEQUENCE [LARGE SCALE GENOMIC DNA]</scope>
</reference>
<dbReference type="EMBL" id="BGZK01001866">
    <property type="protein sequence ID" value="GBP87514.1"/>
    <property type="molecule type" value="Genomic_DNA"/>
</dbReference>
<evidence type="ECO:0000313" key="2">
    <source>
        <dbReference type="Proteomes" id="UP000299102"/>
    </source>
</evidence>
<dbReference type="AlphaFoldDB" id="A0A4C1ZKA3"/>
<dbReference type="InterPro" id="IPR036691">
    <property type="entry name" value="Endo/exonu/phosph_ase_sf"/>
</dbReference>
<dbReference type="Proteomes" id="UP000299102">
    <property type="component" value="Unassembled WGS sequence"/>
</dbReference>
<evidence type="ECO:0008006" key="3">
    <source>
        <dbReference type="Google" id="ProtNLM"/>
    </source>
</evidence>
<gene>
    <name evidence="1" type="ORF">EVAR_86551_1</name>
</gene>
<evidence type="ECO:0000313" key="1">
    <source>
        <dbReference type="EMBL" id="GBP87514.1"/>
    </source>
</evidence>
<protein>
    <recommendedName>
        <fullName evidence="3">Craniofacial development protein 2</fullName>
    </recommendedName>
</protein>
<comment type="caution">
    <text evidence="1">The sequence shown here is derived from an EMBL/GenBank/DDBJ whole genome shotgun (WGS) entry which is preliminary data.</text>
</comment>
<dbReference type="Gene3D" id="3.60.10.10">
    <property type="entry name" value="Endonuclease/exonuclease/phosphatase"/>
    <property type="match status" value="1"/>
</dbReference>
<organism evidence="1 2">
    <name type="scientific">Eumeta variegata</name>
    <name type="common">Bagworm moth</name>
    <name type="synonym">Eumeta japonica</name>
    <dbReference type="NCBI Taxonomy" id="151549"/>
    <lineage>
        <taxon>Eukaryota</taxon>
        <taxon>Metazoa</taxon>
        <taxon>Ecdysozoa</taxon>
        <taxon>Arthropoda</taxon>
        <taxon>Hexapoda</taxon>
        <taxon>Insecta</taxon>
        <taxon>Pterygota</taxon>
        <taxon>Neoptera</taxon>
        <taxon>Endopterygota</taxon>
        <taxon>Lepidoptera</taxon>
        <taxon>Glossata</taxon>
        <taxon>Ditrysia</taxon>
        <taxon>Tineoidea</taxon>
        <taxon>Psychidae</taxon>
        <taxon>Oiketicinae</taxon>
        <taxon>Eumeta</taxon>
    </lineage>
</organism>
<name>A0A4C1ZKA3_EUMVA</name>